<accession>A0AC61L089</accession>
<dbReference type="Proteomes" id="UP000248329">
    <property type="component" value="Unassembled WGS sequence"/>
</dbReference>
<dbReference type="EMBL" id="PQXF01000036">
    <property type="protein sequence ID" value="PXF58459.1"/>
    <property type="molecule type" value="Genomic_DNA"/>
</dbReference>
<protein>
    <submittedName>
        <fullName evidence="1">ATPase</fullName>
    </submittedName>
</protein>
<evidence type="ECO:0000313" key="1">
    <source>
        <dbReference type="EMBL" id="PXF58459.1"/>
    </source>
</evidence>
<proteinExistence type="predicted"/>
<gene>
    <name evidence="1" type="ORF">C4B59_13350</name>
</gene>
<sequence>MSMKRDIMRILADWNVWWEKNEVPLNLLGQKRGISDELIDLMELKEIKIITGVRRSGKSTILYQIIEHLLNTGVPSKNILLLNFEDAALAHYSPEEIYESYLSELNPSFDNFVFIDEVQRKEGWENWIRKKYDLKHATNFFVTGSSASLLKKEYATLLTGRNISEEIFPMSFREFLDFSGIHVDNTEIISTETRSKVLFSLKKYLGWGGFPEVFFTNENYKRRLLNQYFEDIIYKDIVNRYGTNSVKTKEIGVYLLTNIANSLSMRNVRNALGFGLETISDYMSYMVEAYLLYAVPIYSPSLKIQSANPKKIYCIDTGLRNAVSFKFSDDIGRLAENAVFVELKRHKQEVYYWKKNIGEVDFIVKEGLQPVEAIQVCWNLDYERTKKREIRAICSAMKDLDLERGIIITEDTQAVEETDEKQIYFIPMWKWFLNQKEQEIYKNEHPVDAS</sequence>
<organism evidence="1 2">
    <name type="scientific">Candidatus Methanogaster sp</name>
    <dbReference type="NCBI Taxonomy" id="3386292"/>
    <lineage>
        <taxon>Archaea</taxon>
        <taxon>Methanobacteriati</taxon>
        <taxon>Methanobacteriota</taxon>
        <taxon>Stenosarchaea group</taxon>
        <taxon>Methanomicrobia</taxon>
        <taxon>Methanosarcinales</taxon>
        <taxon>ANME-2 cluster</taxon>
        <taxon>Candidatus Methanogasteraceae</taxon>
        <taxon>Candidatus Methanogaster</taxon>
    </lineage>
</organism>
<name>A0AC61L089_9EURY</name>
<comment type="caution">
    <text evidence="1">The sequence shown here is derived from an EMBL/GenBank/DDBJ whole genome shotgun (WGS) entry which is preliminary data.</text>
</comment>
<reference evidence="1" key="1">
    <citation type="submission" date="2018-01" db="EMBL/GenBank/DDBJ databases">
        <authorList>
            <person name="Krukenberg V."/>
        </authorList>
    </citation>
    <scope>NUCLEOTIDE SEQUENCE</scope>
    <source>
        <strain evidence="1">E20ANME2</strain>
    </source>
</reference>
<evidence type="ECO:0000313" key="2">
    <source>
        <dbReference type="Proteomes" id="UP000248329"/>
    </source>
</evidence>